<dbReference type="SMART" id="SM00448">
    <property type="entry name" value="REC"/>
    <property type="match status" value="1"/>
</dbReference>
<dbReference type="AlphaFoldDB" id="A0A8E0WVN3"/>
<evidence type="ECO:0000256" key="2">
    <source>
        <dbReference type="PROSITE-ProRule" id="PRU00169"/>
    </source>
</evidence>
<feature type="domain" description="Response regulatory" evidence="3">
    <location>
        <begin position="1"/>
        <end position="111"/>
    </location>
</feature>
<evidence type="ECO:0000313" key="4">
    <source>
        <dbReference type="EMBL" id="KER38104.1"/>
    </source>
</evidence>
<dbReference type="PROSITE" id="PS50110">
    <property type="entry name" value="RESPONSE_REGULATORY"/>
    <property type="match status" value="1"/>
</dbReference>
<sequence length="115" mass="12533">MEDDAGVRRSLQLLLQAKGFDVRAYATGAALLADPSVDGASLFVADYSMDDLDGIEVLSRLRTRGWAGPAVLITAYPSPTLDARARAKGFDVVLEKPFRDHVLVETVTKLSERRV</sequence>
<evidence type="ECO:0000313" key="5">
    <source>
        <dbReference type="Proteomes" id="UP000028135"/>
    </source>
</evidence>
<feature type="modified residue" description="4-aspartylphosphate" evidence="2">
    <location>
        <position position="46"/>
    </location>
</feature>
<dbReference type="Gene3D" id="3.40.50.2300">
    <property type="match status" value="1"/>
</dbReference>
<protein>
    <submittedName>
        <fullName evidence="4">Response regulator</fullName>
    </submittedName>
</protein>
<name>A0A8E0WVN3_9SPHN</name>
<dbReference type="Pfam" id="PF00072">
    <property type="entry name" value="Response_reg"/>
    <property type="match status" value="1"/>
</dbReference>
<accession>A0A8E0WVN3</accession>
<dbReference type="SUPFAM" id="SSF52172">
    <property type="entry name" value="CheY-like"/>
    <property type="match status" value="1"/>
</dbReference>
<organism evidence="4 5">
    <name type="scientific">Sphingobium indicum F2</name>
    <dbReference type="NCBI Taxonomy" id="1450518"/>
    <lineage>
        <taxon>Bacteria</taxon>
        <taxon>Pseudomonadati</taxon>
        <taxon>Pseudomonadota</taxon>
        <taxon>Alphaproteobacteria</taxon>
        <taxon>Sphingomonadales</taxon>
        <taxon>Sphingomonadaceae</taxon>
        <taxon>Sphingobium</taxon>
    </lineage>
</organism>
<evidence type="ECO:0000256" key="1">
    <source>
        <dbReference type="ARBA" id="ARBA00022553"/>
    </source>
</evidence>
<gene>
    <name evidence="4" type="ORF">AL00_01885</name>
</gene>
<dbReference type="Proteomes" id="UP000028135">
    <property type="component" value="Unassembled WGS sequence"/>
</dbReference>
<dbReference type="InterPro" id="IPR001789">
    <property type="entry name" value="Sig_transdc_resp-reg_receiver"/>
</dbReference>
<evidence type="ECO:0000259" key="3">
    <source>
        <dbReference type="PROSITE" id="PS50110"/>
    </source>
</evidence>
<dbReference type="PANTHER" id="PTHR44591">
    <property type="entry name" value="STRESS RESPONSE REGULATOR PROTEIN 1"/>
    <property type="match status" value="1"/>
</dbReference>
<dbReference type="InterPro" id="IPR050595">
    <property type="entry name" value="Bact_response_regulator"/>
</dbReference>
<dbReference type="EMBL" id="JANF02000004">
    <property type="protein sequence ID" value="KER38104.1"/>
    <property type="molecule type" value="Genomic_DNA"/>
</dbReference>
<comment type="caution">
    <text evidence="4">The sequence shown here is derived from an EMBL/GenBank/DDBJ whole genome shotgun (WGS) entry which is preliminary data.</text>
</comment>
<proteinExistence type="predicted"/>
<reference evidence="4 5" key="1">
    <citation type="submission" date="2014-05" db="EMBL/GenBank/DDBJ databases">
        <title>Genome Announcement of Sphingobium lucknowense F2.</title>
        <authorList>
            <person name="Lal R."/>
            <person name="Negi V."/>
            <person name="Lata P."/>
            <person name="Sangwan N."/>
            <person name="Gupta S.K."/>
            <person name="Rao D.L.N."/>
            <person name="Das S."/>
        </authorList>
    </citation>
    <scope>NUCLEOTIDE SEQUENCE [LARGE SCALE GENOMIC DNA]</scope>
    <source>
        <strain evidence="4 5">F2</strain>
    </source>
</reference>
<dbReference type="GO" id="GO:0000160">
    <property type="term" value="P:phosphorelay signal transduction system"/>
    <property type="evidence" value="ECO:0007669"/>
    <property type="project" value="InterPro"/>
</dbReference>
<dbReference type="PANTHER" id="PTHR44591:SF25">
    <property type="entry name" value="CHEMOTAXIS TWO-COMPONENT RESPONSE REGULATOR"/>
    <property type="match status" value="1"/>
</dbReference>
<dbReference type="InterPro" id="IPR011006">
    <property type="entry name" value="CheY-like_superfamily"/>
</dbReference>
<keyword evidence="1 2" id="KW-0597">Phosphoprotein</keyword>